<reference evidence="3" key="1">
    <citation type="submission" date="2019-02" db="EMBL/GenBank/DDBJ databases">
        <authorList>
            <person name="Gruber-Vodicka R. H."/>
            <person name="Seah K. B. B."/>
        </authorList>
    </citation>
    <scope>NUCLEOTIDE SEQUENCE</scope>
    <source>
        <strain evidence="2">BECK_BZ163</strain>
        <strain evidence="3">BECK_BZ164</strain>
        <strain evidence="1">BECK_BZ165</strain>
    </source>
</reference>
<dbReference type="AlphaFoldDB" id="A0A450WXY6"/>
<accession>A0A450WXY6</accession>
<sequence length="213" mass="24157">MKITTYSAKGSAGKTPIATNIALDRNYSICTNEPYHILDTIIPKERIISVKSNERFPEIPEDRDIVFDLAGSVPADSSIVESALRQSDLVIVPIYNEIKSLNSGINTILIVSQITKNILVVATKLQKKQGEMFTSWENSREFSEIRGTVDEYIDFDVPVLPLKYSKVFDAIFEKGKSIRQIMKSEPLASYTYRHIATQFDEIYAFIDKAPRRK</sequence>
<evidence type="ECO:0000313" key="1">
    <source>
        <dbReference type="EMBL" id="VFJ57822.1"/>
    </source>
</evidence>
<evidence type="ECO:0000313" key="2">
    <source>
        <dbReference type="EMBL" id="VFJ74624.1"/>
    </source>
</evidence>
<protein>
    <recommendedName>
        <fullName evidence="4">CobQ/CobB/MinD/ParA nucleotide binding domain-containing protein</fullName>
    </recommendedName>
</protein>
<dbReference type="SUPFAM" id="SSF52540">
    <property type="entry name" value="P-loop containing nucleoside triphosphate hydrolases"/>
    <property type="match status" value="1"/>
</dbReference>
<organism evidence="3">
    <name type="scientific">Candidatus Kentrum sp. FM</name>
    <dbReference type="NCBI Taxonomy" id="2126340"/>
    <lineage>
        <taxon>Bacteria</taxon>
        <taxon>Pseudomonadati</taxon>
        <taxon>Pseudomonadota</taxon>
        <taxon>Gammaproteobacteria</taxon>
        <taxon>Candidatus Kentrum</taxon>
    </lineage>
</organism>
<dbReference type="EMBL" id="CAADEZ010000789">
    <property type="protein sequence ID" value="VFJ74624.1"/>
    <property type="molecule type" value="Genomic_DNA"/>
</dbReference>
<evidence type="ECO:0000313" key="3">
    <source>
        <dbReference type="EMBL" id="VFK21883.1"/>
    </source>
</evidence>
<gene>
    <name evidence="2" type="ORF">BECKFM1743A_GA0114220_107892</name>
    <name evidence="3" type="ORF">BECKFM1743B_GA0114221_108221</name>
    <name evidence="1" type="ORF">BECKFM1743C_GA0114222_102094</name>
</gene>
<dbReference type="InterPro" id="IPR027417">
    <property type="entry name" value="P-loop_NTPase"/>
</dbReference>
<dbReference type="EMBL" id="CAADFA010000209">
    <property type="protein sequence ID" value="VFJ57822.1"/>
    <property type="molecule type" value="Genomic_DNA"/>
</dbReference>
<dbReference type="EMBL" id="CAADFL010000822">
    <property type="protein sequence ID" value="VFK21883.1"/>
    <property type="molecule type" value="Genomic_DNA"/>
</dbReference>
<name>A0A450WXY6_9GAMM</name>
<evidence type="ECO:0008006" key="4">
    <source>
        <dbReference type="Google" id="ProtNLM"/>
    </source>
</evidence>
<proteinExistence type="predicted"/>
<dbReference type="Gene3D" id="3.40.50.300">
    <property type="entry name" value="P-loop containing nucleotide triphosphate hydrolases"/>
    <property type="match status" value="1"/>
</dbReference>